<comment type="caution">
    <text evidence="1">The sequence shown here is derived from an EMBL/GenBank/DDBJ whole genome shotgun (WGS) entry which is preliminary data.</text>
</comment>
<accession>A0AAN9SQ24</accession>
<organism evidence="1 2">
    <name type="scientific">Psophocarpus tetragonolobus</name>
    <name type="common">Winged bean</name>
    <name type="synonym">Dolichos tetragonolobus</name>
    <dbReference type="NCBI Taxonomy" id="3891"/>
    <lineage>
        <taxon>Eukaryota</taxon>
        <taxon>Viridiplantae</taxon>
        <taxon>Streptophyta</taxon>
        <taxon>Embryophyta</taxon>
        <taxon>Tracheophyta</taxon>
        <taxon>Spermatophyta</taxon>
        <taxon>Magnoliopsida</taxon>
        <taxon>eudicotyledons</taxon>
        <taxon>Gunneridae</taxon>
        <taxon>Pentapetalae</taxon>
        <taxon>rosids</taxon>
        <taxon>fabids</taxon>
        <taxon>Fabales</taxon>
        <taxon>Fabaceae</taxon>
        <taxon>Papilionoideae</taxon>
        <taxon>50 kb inversion clade</taxon>
        <taxon>NPAAA clade</taxon>
        <taxon>indigoferoid/millettioid clade</taxon>
        <taxon>Phaseoleae</taxon>
        <taxon>Psophocarpus</taxon>
    </lineage>
</organism>
<gene>
    <name evidence="1" type="ORF">VNO78_12513</name>
</gene>
<proteinExistence type="predicted"/>
<evidence type="ECO:0000313" key="2">
    <source>
        <dbReference type="Proteomes" id="UP001386955"/>
    </source>
</evidence>
<dbReference type="EMBL" id="JAYMYS010000003">
    <property type="protein sequence ID" value="KAK7401192.1"/>
    <property type="molecule type" value="Genomic_DNA"/>
</dbReference>
<evidence type="ECO:0000313" key="1">
    <source>
        <dbReference type="EMBL" id="KAK7401192.1"/>
    </source>
</evidence>
<reference evidence="1 2" key="1">
    <citation type="submission" date="2024-01" db="EMBL/GenBank/DDBJ databases">
        <title>The genomes of 5 underutilized Papilionoideae crops provide insights into root nodulation and disease resistanc.</title>
        <authorList>
            <person name="Jiang F."/>
        </authorList>
    </citation>
    <scope>NUCLEOTIDE SEQUENCE [LARGE SCALE GENOMIC DNA]</scope>
    <source>
        <strain evidence="1">DUOXIRENSHENG_FW03</strain>
        <tissue evidence="1">Leaves</tissue>
    </source>
</reference>
<name>A0AAN9SQ24_PSOTE</name>
<sequence>MRSPSTRSLVHNLRQALDETLGHSFLRFLSPTHSNCFLSPSTSLRFSPPEFHKTSFKAILGVSISANNSLPPNFHSLNCIVAYTTANFFSLLVSVLIGDSNAIILGRIQS</sequence>
<dbReference type="Proteomes" id="UP001386955">
    <property type="component" value="Unassembled WGS sequence"/>
</dbReference>
<keyword evidence="2" id="KW-1185">Reference proteome</keyword>
<dbReference type="AlphaFoldDB" id="A0AAN9SQ24"/>
<protein>
    <submittedName>
        <fullName evidence="1">Uncharacterized protein</fullName>
    </submittedName>
</protein>